<reference evidence="1 2" key="1">
    <citation type="journal article" date="2024" name="Plant Biotechnol. J.">
        <title>Dendrobium thyrsiflorum genome and its molecular insights into genes involved in important horticultural traits.</title>
        <authorList>
            <person name="Chen B."/>
            <person name="Wang J.Y."/>
            <person name="Zheng P.J."/>
            <person name="Li K.L."/>
            <person name="Liang Y.M."/>
            <person name="Chen X.F."/>
            <person name="Zhang C."/>
            <person name="Zhao X."/>
            <person name="He X."/>
            <person name="Zhang G.Q."/>
            <person name="Liu Z.J."/>
            <person name="Xu Q."/>
        </authorList>
    </citation>
    <scope>NUCLEOTIDE SEQUENCE [LARGE SCALE GENOMIC DNA]</scope>
    <source>
        <strain evidence="1">GZMU011</strain>
    </source>
</reference>
<dbReference type="Proteomes" id="UP001552299">
    <property type="component" value="Unassembled WGS sequence"/>
</dbReference>
<dbReference type="EMBL" id="JANQDX010000004">
    <property type="protein sequence ID" value="KAL0926096.1"/>
    <property type="molecule type" value="Genomic_DNA"/>
</dbReference>
<evidence type="ECO:0000313" key="2">
    <source>
        <dbReference type="Proteomes" id="UP001552299"/>
    </source>
</evidence>
<organism evidence="1 2">
    <name type="scientific">Dendrobium thyrsiflorum</name>
    <name type="common">Pinecone-like raceme dendrobium</name>
    <name type="synonym">Orchid</name>
    <dbReference type="NCBI Taxonomy" id="117978"/>
    <lineage>
        <taxon>Eukaryota</taxon>
        <taxon>Viridiplantae</taxon>
        <taxon>Streptophyta</taxon>
        <taxon>Embryophyta</taxon>
        <taxon>Tracheophyta</taxon>
        <taxon>Spermatophyta</taxon>
        <taxon>Magnoliopsida</taxon>
        <taxon>Liliopsida</taxon>
        <taxon>Asparagales</taxon>
        <taxon>Orchidaceae</taxon>
        <taxon>Epidendroideae</taxon>
        <taxon>Malaxideae</taxon>
        <taxon>Dendrobiinae</taxon>
        <taxon>Dendrobium</taxon>
    </lineage>
</organism>
<keyword evidence="2" id="KW-1185">Reference proteome</keyword>
<evidence type="ECO:0000313" key="1">
    <source>
        <dbReference type="EMBL" id="KAL0926096.1"/>
    </source>
</evidence>
<comment type="caution">
    <text evidence="1">The sequence shown here is derived from an EMBL/GenBank/DDBJ whole genome shotgun (WGS) entry which is preliminary data.</text>
</comment>
<protein>
    <submittedName>
        <fullName evidence="1">Uncharacterized protein</fullName>
    </submittedName>
</protein>
<gene>
    <name evidence="1" type="ORF">M5K25_004482</name>
</gene>
<sequence>MLRLRLGLETKKGELQCFKTRRHNAVGRSTNLEAKSSWKLHKLNRGPSKLRFQQTYSRTERLRNTNPTTPNSTQSELKWVQIKDPKHVWKVRTIIWITKQFQNVTCLYSNRASRRDESNKPKIIKFRYQ</sequence>
<name>A0ABD0VTK7_DENTH</name>
<dbReference type="AlphaFoldDB" id="A0ABD0VTK7"/>
<accession>A0ABD0VTK7</accession>
<proteinExistence type="predicted"/>